<dbReference type="Proteomes" id="UP000248039">
    <property type="component" value="Unassembled WGS sequence"/>
</dbReference>
<dbReference type="PRINTS" id="PR00502">
    <property type="entry name" value="NUDIXFAMILY"/>
</dbReference>
<evidence type="ECO:0000256" key="3">
    <source>
        <dbReference type="ARBA" id="ARBA00022842"/>
    </source>
</evidence>
<dbReference type="EMBL" id="PYBW01000095">
    <property type="protein sequence ID" value="PYC74509.1"/>
    <property type="molecule type" value="Genomic_DNA"/>
</dbReference>
<evidence type="ECO:0000313" key="6">
    <source>
        <dbReference type="EMBL" id="PYC74509.1"/>
    </source>
</evidence>
<gene>
    <name evidence="6" type="ORF">C7C46_24170</name>
</gene>
<organism evidence="6 7">
    <name type="scientific">Streptomyces tateyamensis</name>
    <dbReference type="NCBI Taxonomy" id="565073"/>
    <lineage>
        <taxon>Bacteria</taxon>
        <taxon>Bacillati</taxon>
        <taxon>Actinomycetota</taxon>
        <taxon>Actinomycetes</taxon>
        <taxon>Kitasatosporales</taxon>
        <taxon>Streptomycetaceae</taxon>
        <taxon>Streptomyces</taxon>
    </lineage>
</organism>
<dbReference type="SUPFAM" id="SSF55811">
    <property type="entry name" value="Nudix"/>
    <property type="match status" value="1"/>
</dbReference>
<evidence type="ECO:0000256" key="1">
    <source>
        <dbReference type="ARBA" id="ARBA00001946"/>
    </source>
</evidence>
<dbReference type="PANTHER" id="PTHR43046:SF12">
    <property type="entry name" value="GDP-MANNOSE MANNOSYL HYDROLASE"/>
    <property type="match status" value="1"/>
</dbReference>
<keyword evidence="7" id="KW-1185">Reference proteome</keyword>
<proteinExistence type="predicted"/>
<dbReference type="GO" id="GO:0016787">
    <property type="term" value="F:hydrolase activity"/>
    <property type="evidence" value="ECO:0007669"/>
    <property type="project" value="UniProtKB-KW"/>
</dbReference>
<evidence type="ECO:0000256" key="4">
    <source>
        <dbReference type="SAM" id="MobiDB-lite"/>
    </source>
</evidence>
<evidence type="ECO:0000256" key="2">
    <source>
        <dbReference type="ARBA" id="ARBA00022801"/>
    </source>
</evidence>
<evidence type="ECO:0000313" key="7">
    <source>
        <dbReference type="Proteomes" id="UP000248039"/>
    </source>
</evidence>
<accession>A0A2V4MX80</accession>
<comment type="caution">
    <text evidence="6">The sequence shown here is derived from an EMBL/GenBank/DDBJ whole genome shotgun (WGS) entry which is preliminary data.</text>
</comment>
<name>A0A2V4MX80_9ACTN</name>
<keyword evidence="2 6" id="KW-0378">Hydrolase</keyword>
<sequence>MHAEHGRCCLPTSCRSKGEEPALRTPPTPDDPEAWNAYLAEGNAKQARKRVAVDLIIRDQDGRVLVVNPSYKPDWDLPGGMVEANESPEDAGRREIREELGLQLTPGRLLVVEWVPPHGPWDDQLAFILDGGELSAEQSAELRPHDGELSELAMMDPADARPLLRPRLHPRYDAALAALADGHARYLSPNPPADDFRA</sequence>
<dbReference type="PANTHER" id="PTHR43046">
    <property type="entry name" value="GDP-MANNOSE MANNOSYL HYDROLASE"/>
    <property type="match status" value="1"/>
</dbReference>
<dbReference type="InterPro" id="IPR015797">
    <property type="entry name" value="NUDIX_hydrolase-like_dom_sf"/>
</dbReference>
<dbReference type="Gene3D" id="3.90.79.10">
    <property type="entry name" value="Nucleoside Triphosphate Pyrophosphohydrolase"/>
    <property type="match status" value="1"/>
</dbReference>
<evidence type="ECO:0000259" key="5">
    <source>
        <dbReference type="PROSITE" id="PS51462"/>
    </source>
</evidence>
<dbReference type="OrthoDB" id="4247482at2"/>
<dbReference type="PROSITE" id="PS51462">
    <property type="entry name" value="NUDIX"/>
    <property type="match status" value="1"/>
</dbReference>
<dbReference type="InterPro" id="IPR020476">
    <property type="entry name" value="Nudix_hydrolase"/>
</dbReference>
<dbReference type="AlphaFoldDB" id="A0A2V4MX80"/>
<keyword evidence="3" id="KW-0460">Magnesium</keyword>
<comment type="cofactor">
    <cofactor evidence="1">
        <name>Mg(2+)</name>
        <dbReference type="ChEBI" id="CHEBI:18420"/>
    </cofactor>
</comment>
<reference evidence="6 7" key="1">
    <citation type="submission" date="2018-03" db="EMBL/GenBank/DDBJ databases">
        <title>Bioinformatic expansion and discovery of thiopeptide antibiotics.</title>
        <authorList>
            <person name="Schwalen C.J."/>
            <person name="Hudson G.A."/>
            <person name="Mitchell D.A."/>
        </authorList>
    </citation>
    <scope>NUCLEOTIDE SEQUENCE [LARGE SCALE GENOMIC DNA]</scope>
    <source>
        <strain evidence="6 7">ATCC 21389</strain>
    </source>
</reference>
<feature type="domain" description="Nudix hydrolase" evidence="5">
    <location>
        <begin position="48"/>
        <end position="177"/>
    </location>
</feature>
<feature type="region of interest" description="Disordered" evidence="4">
    <location>
        <begin position="1"/>
        <end position="34"/>
    </location>
</feature>
<dbReference type="Pfam" id="PF00293">
    <property type="entry name" value="NUDIX"/>
    <property type="match status" value="1"/>
</dbReference>
<protein>
    <submittedName>
        <fullName evidence="6">NUDIX hydrolase</fullName>
    </submittedName>
</protein>
<dbReference type="CDD" id="cd18876">
    <property type="entry name" value="NUDIX_Hydrolase"/>
    <property type="match status" value="1"/>
</dbReference>
<dbReference type="InterPro" id="IPR000086">
    <property type="entry name" value="NUDIX_hydrolase_dom"/>
</dbReference>